<proteinExistence type="predicted"/>
<evidence type="ECO:0000313" key="2">
    <source>
        <dbReference type="EMBL" id="GBP86361.1"/>
    </source>
</evidence>
<evidence type="ECO:0000256" key="1">
    <source>
        <dbReference type="SAM" id="MobiDB-lite"/>
    </source>
</evidence>
<dbReference type="AlphaFoldDB" id="A0A4C1ZC55"/>
<keyword evidence="3" id="KW-1185">Reference proteome</keyword>
<dbReference type="Proteomes" id="UP000299102">
    <property type="component" value="Unassembled WGS sequence"/>
</dbReference>
<reference evidence="2 3" key="1">
    <citation type="journal article" date="2019" name="Commun. Biol.">
        <title>The bagworm genome reveals a unique fibroin gene that provides high tensile strength.</title>
        <authorList>
            <person name="Kono N."/>
            <person name="Nakamura H."/>
            <person name="Ohtoshi R."/>
            <person name="Tomita M."/>
            <person name="Numata K."/>
            <person name="Arakawa K."/>
        </authorList>
    </citation>
    <scope>NUCLEOTIDE SEQUENCE [LARGE SCALE GENOMIC DNA]</scope>
</reference>
<comment type="caution">
    <text evidence="2">The sequence shown here is derived from an EMBL/GenBank/DDBJ whole genome shotgun (WGS) entry which is preliminary data.</text>
</comment>
<organism evidence="2 3">
    <name type="scientific">Eumeta variegata</name>
    <name type="common">Bagworm moth</name>
    <name type="synonym">Eumeta japonica</name>
    <dbReference type="NCBI Taxonomy" id="151549"/>
    <lineage>
        <taxon>Eukaryota</taxon>
        <taxon>Metazoa</taxon>
        <taxon>Ecdysozoa</taxon>
        <taxon>Arthropoda</taxon>
        <taxon>Hexapoda</taxon>
        <taxon>Insecta</taxon>
        <taxon>Pterygota</taxon>
        <taxon>Neoptera</taxon>
        <taxon>Endopterygota</taxon>
        <taxon>Lepidoptera</taxon>
        <taxon>Glossata</taxon>
        <taxon>Ditrysia</taxon>
        <taxon>Tineoidea</taxon>
        <taxon>Psychidae</taxon>
        <taxon>Oiketicinae</taxon>
        <taxon>Eumeta</taxon>
    </lineage>
</organism>
<sequence length="133" mass="15633">MTRRVRAPKTFPTINRPIHPGLGRRFTCAHQMEITRPRLECLIVFRFVTEAFRFDVTACRVERLRLGDRGRRLRTEKCRILFRPRRNRLMSFLFQTNLRELPPCLGERLAFGDGVDNNPPSTPPTRTKPTREG</sequence>
<evidence type="ECO:0000313" key="3">
    <source>
        <dbReference type="Proteomes" id="UP000299102"/>
    </source>
</evidence>
<dbReference type="EMBL" id="BGZK01001789">
    <property type="protein sequence ID" value="GBP86361.1"/>
    <property type="molecule type" value="Genomic_DNA"/>
</dbReference>
<gene>
    <name evidence="2" type="ORF">EVAR_55289_1</name>
</gene>
<protein>
    <submittedName>
        <fullName evidence="2">Uncharacterized protein</fullName>
    </submittedName>
</protein>
<accession>A0A4C1ZC55</accession>
<feature type="region of interest" description="Disordered" evidence="1">
    <location>
        <begin position="111"/>
        <end position="133"/>
    </location>
</feature>
<name>A0A4C1ZC55_EUMVA</name>